<evidence type="ECO:0000256" key="2">
    <source>
        <dbReference type="SAM" id="Phobius"/>
    </source>
</evidence>
<keyword evidence="4" id="KW-1185">Reference proteome</keyword>
<sequence length="173" mass="19379">MTWVTWGEYQALVQLSAGMNMAILSFVDISLPAIKERRRVFEKAQQELERHKKSTRHDSSDSDAQDTHKRSISAMDQKMYLLWKEAATFSSEEDSLLKSTGVMGVTGSVVSLGLLWYSAQHYNDPISLLGKILIGLSFGSLLGAFIINFMTASQAGMLTRKCNDIRSEMHDLL</sequence>
<comment type="caution">
    <text evidence="3">The sequence shown here is derived from an EMBL/GenBank/DDBJ whole genome shotgun (WGS) entry which is preliminary data.</text>
</comment>
<feature type="transmembrane region" description="Helical" evidence="2">
    <location>
        <begin position="100"/>
        <end position="119"/>
    </location>
</feature>
<keyword evidence="2" id="KW-0472">Membrane</keyword>
<reference evidence="3 4" key="1">
    <citation type="submission" date="2019-06" db="EMBL/GenBank/DDBJ databases">
        <title>Whole genome shotgun sequence of Komagataeibacter hansenii NBRC 14820.</title>
        <authorList>
            <person name="Hosoyama A."/>
            <person name="Uohara A."/>
            <person name="Ohji S."/>
            <person name="Ichikawa N."/>
        </authorList>
    </citation>
    <scope>NUCLEOTIDE SEQUENCE [LARGE SCALE GENOMIC DNA]</scope>
    <source>
        <strain evidence="3 4">NBRC 14820</strain>
    </source>
</reference>
<evidence type="ECO:0000313" key="4">
    <source>
        <dbReference type="Proteomes" id="UP000319478"/>
    </source>
</evidence>
<evidence type="ECO:0000256" key="1">
    <source>
        <dbReference type="SAM" id="MobiDB-lite"/>
    </source>
</evidence>
<keyword evidence="2" id="KW-0812">Transmembrane</keyword>
<protein>
    <submittedName>
        <fullName evidence="3">Uncharacterized protein</fullName>
    </submittedName>
</protein>
<gene>
    <name evidence="3" type="ORF">GHA01_30580</name>
</gene>
<name>A0ABQ0SIR0_NOVHA</name>
<feature type="transmembrane region" description="Helical" evidence="2">
    <location>
        <begin position="12"/>
        <end position="34"/>
    </location>
</feature>
<dbReference type="Proteomes" id="UP000319478">
    <property type="component" value="Unassembled WGS sequence"/>
</dbReference>
<keyword evidence="2" id="KW-1133">Transmembrane helix</keyword>
<organism evidence="3 4">
    <name type="scientific">Novacetimonas hansenii</name>
    <name type="common">Komagataeibacter hansenii</name>
    <dbReference type="NCBI Taxonomy" id="436"/>
    <lineage>
        <taxon>Bacteria</taxon>
        <taxon>Pseudomonadati</taxon>
        <taxon>Pseudomonadota</taxon>
        <taxon>Alphaproteobacteria</taxon>
        <taxon>Acetobacterales</taxon>
        <taxon>Acetobacteraceae</taxon>
        <taxon>Novacetimonas</taxon>
    </lineage>
</organism>
<evidence type="ECO:0000313" key="3">
    <source>
        <dbReference type="EMBL" id="GEC65209.1"/>
    </source>
</evidence>
<proteinExistence type="predicted"/>
<dbReference type="EMBL" id="BJNN01000185">
    <property type="protein sequence ID" value="GEC65209.1"/>
    <property type="molecule type" value="Genomic_DNA"/>
</dbReference>
<feature type="region of interest" description="Disordered" evidence="1">
    <location>
        <begin position="45"/>
        <end position="68"/>
    </location>
</feature>
<feature type="transmembrane region" description="Helical" evidence="2">
    <location>
        <begin position="131"/>
        <end position="151"/>
    </location>
</feature>
<accession>A0ABQ0SIR0</accession>